<dbReference type="Proteomes" id="UP000242699">
    <property type="component" value="Unassembled WGS sequence"/>
</dbReference>
<evidence type="ECO:0000313" key="2">
    <source>
        <dbReference type="Proteomes" id="UP000242699"/>
    </source>
</evidence>
<gene>
    <name evidence="1" type="ORF">C7B43_13705</name>
</gene>
<protein>
    <submittedName>
        <fullName evidence="1">Phosphohydrolase</fullName>
    </submittedName>
</protein>
<dbReference type="AlphaFoldDB" id="A0A2T2WWB6"/>
<dbReference type="EMBL" id="PXYT01000035">
    <property type="protein sequence ID" value="PSR26528.1"/>
    <property type="molecule type" value="Genomic_DNA"/>
</dbReference>
<reference evidence="1 2" key="1">
    <citation type="journal article" date="2014" name="BMC Genomics">
        <title>Comparison of environmental and isolate Sulfobacillus genomes reveals diverse carbon, sulfur, nitrogen, and hydrogen metabolisms.</title>
        <authorList>
            <person name="Justice N.B."/>
            <person name="Norman A."/>
            <person name="Brown C.T."/>
            <person name="Singh A."/>
            <person name="Thomas B.C."/>
            <person name="Banfield J.F."/>
        </authorList>
    </citation>
    <scope>NUCLEOTIDE SEQUENCE [LARGE SCALE GENOMIC DNA]</scope>
    <source>
        <strain evidence="1">AMDSBA1</strain>
    </source>
</reference>
<evidence type="ECO:0000313" key="1">
    <source>
        <dbReference type="EMBL" id="PSR26528.1"/>
    </source>
</evidence>
<dbReference type="GO" id="GO:0016787">
    <property type="term" value="F:hydrolase activity"/>
    <property type="evidence" value="ECO:0007669"/>
    <property type="project" value="UniProtKB-KW"/>
</dbReference>
<comment type="caution">
    <text evidence="1">The sequence shown here is derived from an EMBL/GenBank/DDBJ whole genome shotgun (WGS) entry which is preliminary data.</text>
</comment>
<sequence length="342" mass="38106">MRLLPISQLQPGDVSADALRSTDGRILLREGVILTESVIDALSRWDIPALPVKWPGFEDIDTAPALPAAIIDEMTQWAAKSGDLNWDIIREAQRIVRKIWDEQLDRHRQAFELIGVYQVGTPFLTFYVNLVALVMRLGHELVPEWTQAYTLAAMLMGFHHGGLKTGEVLDPDPGHGLQMAAQLRQFQIPAPAMTALLQHHARYDGNGMPTLKGVDIYRGAMILGLAEEFLTLVFRTDNHSLPAHEALEWIIGGAGVDFSLETVTRLQRTVAPYATGQVVVVDNHDVAVVREVPWDWPARPTIGLLSGRERGNIVDLREVNQQNRVITGIYRERLWPGSRGSA</sequence>
<accession>A0A2T2WWB6</accession>
<organism evidence="1 2">
    <name type="scientific">Sulfobacillus benefaciens</name>
    <dbReference type="NCBI Taxonomy" id="453960"/>
    <lineage>
        <taxon>Bacteria</taxon>
        <taxon>Bacillati</taxon>
        <taxon>Bacillota</taxon>
        <taxon>Clostridia</taxon>
        <taxon>Eubacteriales</taxon>
        <taxon>Clostridiales Family XVII. Incertae Sedis</taxon>
        <taxon>Sulfobacillus</taxon>
    </lineage>
</organism>
<keyword evidence="1" id="KW-0378">Hydrolase</keyword>
<proteinExistence type="predicted"/>
<name>A0A2T2WWB6_9FIRM</name>
<dbReference type="Gene3D" id="1.10.3210.10">
    <property type="entry name" value="Hypothetical protein af1432"/>
    <property type="match status" value="1"/>
</dbReference>